<dbReference type="Pfam" id="PF00528">
    <property type="entry name" value="BPD_transp_1"/>
    <property type="match status" value="1"/>
</dbReference>
<evidence type="ECO:0000256" key="5">
    <source>
        <dbReference type="ARBA" id="ARBA00022989"/>
    </source>
</evidence>
<evidence type="ECO:0000259" key="8">
    <source>
        <dbReference type="PROSITE" id="PS50928"/>
    </source>
</evidence>
<evidence type="ECO:0000313" key="9">
    <source>
        <dbReference type="EMBL" id="GIP17274.1"/>
    </source>
</evidence>
<evidence type="ECO:0000256" key="6">
    <source>
        <dbReference type="ARBA" id="ARBA00023136"/>
    </source>
</evidence>
<evidence type="ECO:0000256" key="4">
    <source>
        <dbReference type="ARBA" id="ARBA00022692"/>
    </source>
</evidence>
<dbReference type="InterPro" id="IPR000515">
    <property type="entry name" value="MetI-like"/>
</dbReference>
<dbReference type="Gene3D" id="1.10.3720.10">
    <property type="entry name" value="MetI-like"/>
    <property type="match status" value="1"/>
</dbReference>
<gene>
    <name evidence="9" type="ORF">J40TS1_29160</name>
</gene>
<feature type="transmembrane region" description="Helical" evidence="7">
    <location>
        <begin position="111"/>
        <end position="136"/>
    </location>
</feature>
<dbReference type="AlphaFoldDB" id="A0A920CZS3"/>
<feature type="transmembrane region" description="Helical" evidence="7">
    <location>
        <begin position="142"/>
        <end position="164"/>
    </location>
</feature>
<comment type="similarity">
    <text evidence="7">Belongs to the binding-protein-dependent transport system permease family.</text>
</comment>
<evidence type="ECO:0000256" key="1">
    <source>
        <dbReference type="ARBA" id="ARBA00004651"/>
    </source>
</evidence>
<dbReference type="GO" id="GO:0005886">
    <property type="term" value="C:plasma membrane"/>
    <property type="evidence" value="ECO:0007669"/>
    <property type="project" value="UniProtKB-SubCell"/>
</dbReference>
<dbReference type="EMBL" id="BOSE01000005">
    <property type="protein sequence ID" value="GIP17274.1"/>
    <property type="molecule type" value="Genomic_DNA"/>
</dbReference>
<evidence type="ECO:0000256" key="2">
    <source>
        <dbReference type="ARBA" id="ARBA00022448"/>
    </source>
</evidence>
<feature type="transmembrane region" description="Helical" evidence="7">
    <location>
        <begin position="12"/>
        <end position="33"/>
    </location>
</feature>
<dbReference type="InterPro" id="IPR035906">
    <property type="entry name" value="MetI-like_sf"/>
</dbReference>
<keyword evidence="4 7" id="KW-0812">Transmembrane</keyword>
<organism evidence="9 10">
    <name type="scientific">Paenibacillus montaniterrae</name>
    <dbReference type="NCBI Taxonomy" id="429341"/>
    <lineage>
        <taxon>Bacteria</taxon>
        <taxon>Bacillati</taxon>
        <taxon>Bacillota</taxon>
        <taxon>Bacilli</taxon>
        <taxon>Bacillales</taxon>
        <taxon>Paenibacillaceae</taxon>
        <taxon>Paenibacillus</taxon>
    </lineage>
</organism>
<protein>
    <submittedName>
        <fullName evidence="9">ABC transporter permease</fullName>
    </submittedName>
</protein>
<evidence type="ECO:0000313" key="10">
    <source>
        <dbReference type="Proteomes" id="UP000683139"/>
    </source>
</evidence>
<sequence>MMVGGKSRGEKLFNASLFVVMILIMIVTVYPFWFSLVSSLSTGSALTRGPAFLWPQQFSFASWQTVFADSHIMKAAWITASRTAIVTAVSIFYTAMFAYAFSRPYLKIKKFYVVVGFTSMYVSGGLIPSFMLINWLGLYDTYWVYIIPSLFGGFWNVIIFNANYKALPVSLFESAKLDGAGEFRIFSQIVVPLSKPVLAALSVFTAVNIWNDYGTTLYYTQSLDLQTLQYMILKLIQSNRAVENMLSTVQGSNLAVSQLLANTEESGLVSAKTIELAAMVIASIPMIIMYPFAQKFFVKGVLLGSVKG</sequence>
<feature type="domain" description="ABC transmembrane type-1" evidence="8">
    <location>
        <begin position="76"/>
        <end position="261"/>
    </location>
</feature>
<keyword evidence="5 7" id="KW-1133">Transmembrane helix</keyword>
<comment type="caution">
    <text evidence="9">The sequence shown here is derived from an EMBL/GenBank/DDBJ whole genome shotgun (WGS) entry which is preliminary data.</text>
</comment>
<dbReference type="PANTHER" id="PTHR43744:SF9">
    <property type="entry name" value="POLYGALACTURONAN_RHAMNOGALACTURONAN TRANSPORT SYSTEM PERMEASE PROTEIN YTCP"/>
    <property type="match status" value="1"/>
</dbReference>
<feature type="transmembrane region" description="Helical" evidence="7">
    <location>
        <begin position="75"/>
        <end position="99"/>
    </location>
</feature>
<evidence type="ECO:0000256" key="3">
    <source>
        <dbReference type="ARBA" id="ARBA00022475"/>
    </source>
</evidence>
<name>A0A920CZS3_9BACL</name>
<accession>A0A920CZS3</accession>
<keyword evidence="10" id="KW-1185">Reference proteome</keyword>
<dbReference type="PROSITE" id="PS50928">
    <property type="entry name" value="ABC_TM1"/>
    <property type="match status" value="1"/>
</dbReference>
<comment type="subcellular location">
    <subcellularLocation>
        <location evidence="1 7">Cell membrane</location>
        <topology evidence="1 7">Multi-pass membrane protein</topology>
    </subcellularLocation>
</comment>
<keyword evidence="6 7" id="KW-0472">Membrane</keyword>
<dbReference type="PANTHER" id="PTHR43744">
    <property type="entry name" value="ABC TRANSPORTER PERMEASE PROTEIN MG189-RELATED-RELATED"/>
    <property type="match status" value="1"/>
</dbReference>
<dbReference type="CDD" id="cd06261">
    <property type="entry name" value="TM_PBP2"/>
    <property type="match status" value="1"/>
</dbReference>
<feature type="transmembrane region" description="Helical" evidence="7">
    <location>
        <begin position="276"/>
        <end position="293"/>
    </location>
</feature>
<keyword evidence="2 7" id="KW-0813">Transport</keyword>
<reference evidence="9" key="1">
    <citation type="submission" date="2021-03" db="EMBL/GenBank/DDBJ databases">
        <title>Antimicrobial resistance genes in bacteria isolated from Japanese honey, and their potential for conferring macrolide and lincosamide resistance in the American foulbrood pathogen Paenibacillus larvae.</title>
        <authorList>
            <person name="Okamoto M."/>
            <person name="Kumagai M."/>
            <person name="Kanamori H."/>
            <person name="Takamatsu D."/>
        </authorList>
    </citation>
    <scope>NUCLEOTIDE SEQUENCE</scope>
    <source>
        <strain evidence="9">J40TS1</strain>
    </source>
</reference>
<dbReference type="Proteomes" id="UP000683139">
    <property type="component" value="Unassembled WGS sequence"/>
</dbReference>
<evidence type="ECO:0000256" key="7">
    <source>
        <dbReference type="RuleBase" id="RU363032"/>
    </source>
</evidence>
<dbReference type="SUPFAM" id="SSF161098">
    <property type="entry name" value="MetI-like"/>
    <property type="match status" value="1"/>
</dbReference>
<keyword evidence="3" id="KW-1003">Cell membrane</keyword>
<proteinExistence type="inferred from homology"/>
<dbReference type="GO" id="GO:0055085">
    <property type="term" value="P:transmembrane transport"/>
    <property type="evidence" value="ECO:0007669"/>
    <property type="project" value="InterPro"/>
</dbReference>